<dbReference type="PANTHER" id="PTHR10672:SF3">
    <property type="entry name" value="PROTEIN HU-LI TAI SHAO"/>
    <property type="match status" value="1"/>
</dbReference>
<keyword evidence="4" id="KW-1185">Reference proteome</keyword>
<feature type="domain" description="Class II aldolase/adducin N-terminal" evidence="2">
    <location>
        <begin position="21"/>
        <end position="201"/>
    </location>
</feature>
<name>A0A3D9FIK6_9SPHN</name>
<dbReference type="EMBL" id="QRDP01000004">
    <property type="protein sequence ID" value="RED17422.1"/>
    <property type="molecule type" value="Genomic_DNA"/>
</dbReference>
<dbReference type="SUPFAM" id="SSF53639">
    <property type="entry name" value="AraD/HMP-PK domain-like"/>
    <property type="match status" value="1"/>
</dbReference>
<evidence type="ECO:0000259" key="2">
    <source>
        <dbReference type="SMART" id="SM01007"/>
    </source>
</evidence>
<dbReference type="GO" id="GO:0005856">
    <property type="term" value="C:cytoskeleton"/>
    <property type="evidence" value="ECO:0007669"/>
    <property type="project" value="TreeGrafter"/>
</dbReference>
<evidence type="ECO:0000313" key="3">
    <source>
        <dbReference type="EMBL" id="RED17422.1"/>
    </source>
</evidence>
<dbReference type="InterPro" id="IPR001303">
    <property type="entry name" value="Aldolase_II/adducin_N"/>
</dbReference>
<evidence type="ECO:0000256" key="1">
    <source>
        <dbReference type="ARBA" id="ARBA00037961"/>
    </source>
</evidence>
<dbReference type="InterPro" id="IPR036409">
    <property type="entry name" value="Aldolase_II/adducin_N_sf"/>
</dbReference>
<sequence length="254" mass="28503">MATTLAKSNHEMTDEEWQARQQLAATYRIFAMMGWDEAIFNHITVKVPGEDGAFLINPFGLHFSEVKASNLIKIDIDGNKLSESDYGVNKAGFVQHSLFHRHLHDAHCIIHTHTTATAAVCSMEGGLQPVNFYACNFAGKLSYHDFEGVTVREEEGERLLENLGSNRILMLKNHGPVVIAPTLPIAVIQYWALQRACEIQLETMRAGDPIVVSQDVIDVHQRDLFMAQASAEPGKAEFDAWVRQVDKIDTSWRE</sequence>
<comment type="caution">
    <text evidence="3">The sequence shown here is derived from an EMBL/GenBank/DDBJ whole genome shotgun (WGS) entry which is preliminary data.</text>
</comment>
<protein>
    <submittedName>
        <fullName evidence="3">Ribulose-5-phosphate 4-epimerase/fuculose-1-phosphate aldolase</fullName>
    </submittedName>
</protein>
<dbReference type="RefSeq" id="WP_116237331.1">
    <property type="nucleotide sequence ID" value="NZ_QRDP01000004.1"/>
</dbReference>
<dbReference type="NCBIfam" id="NF005451">
    <property type="entry name" value="PRK07044.1"/>
    <property type="match status" value="1"/>
</dbReference>
<dbReference type="Gene3D" id="3.40.225.10">
    <property type="entry name" value="Class II aldolase/adducin N-terminal domain"/>
    <property type="match status" value="1"/>
</dbReference>
<dbReference type="OrthoDB" id="5291399at2"/>
<organism evidence="3 4">
    <name type="scientific">Parasphingopyxis lamellibrachiae</name>
    <dbReference type="NCBI Taxonomy" id="680125"/>
    <lineage>
        <taxon>Bacteria</taxon>
        <taxon>Pseudomonadati</taxon>
        <taxon>Pseudomonadota</taxon>
        <taxon>Alphaproteobacteria</taxon>
        <taxon>Sphingomonadales</taxon>
        <taxon>Sphingomonadaceae</taxon>
        <taxon>Parasphingopyxis</taxon>
    </lineage>
</organism>
<proteinExistence type="inferred from homology"/>
<dbReference type="PANTHER" id="PTHR10672">
    <property type="entry name" value="ADDUCIN"/>
    <property type="match status" value="1"/>
</dbReference>
<comment type="similarity">
    <text evidence="1">Belongs to the aldolase class II family.</text>
</comment>
<reference evidence="3 4" key="1">
    <citation type="submission" date="2018-07" db="EMBL/GenBank/DDBJ databases">
        <title>Genomic Encyclopedia of Type Strains, Phase IV (KMG-IV): sequencing the most valuable type-strain genomes for metagenomic binning, comparative biology and taxonomic classification.</title>
        <authorList>
            <person name="Goeker M."/>
        </authorList>
    </citation>
    <scope>NUCLEOTIDE SEQUENCE [LARGE SCALE GENOMIC DNA]</scope>
    <source>
        <strain evidence="3 4">DSM 26725</strain>
    </source>
</reference>
<dbReference type="AlphaFoldDB" id="A0A3D9FIK6"/>
<dbReference type="Pfam" id="PF00596">
    <property type="entry name" value="Aldolase_II"/>
    <property type="match status" value="1"/>
</dbReference>
<dbReference type="InterPro" id="IPR051017">
    <property type="entry name" value="Aldolase-II_Adducin_sf"/>
</dbReference>
<accession>A0A3D9FIK6</accession>
<evidence type="ECO:0000313" key="4">
    <source>
        <dbReference type="Proteomes" id="UP000256310"/>
    </source>
</evidence>
<dbReference type="GO" id="GO:0051015">
    <property type="term" value="F:actin filament binding"/>
    <property type="evidence" value="ECO:0007669"/>
    <property type="project" value="TreeGrafter"/>
</dbReference>
<dbReference type="SMART" id="SM01007">
    <property type="entry name" value="Aldolase_II"/>
    <property type="match status" value="1"/>
</dbReference>
<gene>
    <name evidence="3" type="ORF">DFR46_2469</name>
</gene>
<dbReference type="Proteomes" id="UP000256310">
    <property type="component" value="Unassembled WGS sequence"/>
</dbReference>